<dbReference type="EMBL" id="CDNC01000047">
    <property type="protein sequence ID" value="CEM62938.1"/>
    <property type="molecule type" value="Genomic_DNA"/>
</dbReference>
<sequence length="42" mass="5096">MRDFNYSQLKNKTWDNEILGLISKIYEYKGRQELYVNPLLSN</sequence>
<evidence type="ECO:0000313" key="1">
    <source>
        <dbReference type="EMBL" id="CEM62938.1"/>
    </source>
</evidence>
<evidence type="ECO:0000313" key="2">
    <source>
        <dbReference type="Proteomes" id="UP000042527"/>
    </source>
</evidence>
<dbReference type="AlphaFoldDB" id="A0A0B7GWN6"/>
<dbReference type="RefSeq" id="WP_002696815.1">
    <property type="nucleotide sequence ID" value="NZ_VOQA01000001.1"/>
</dbReference>
<protein>
    <submittedName>
        <fullName evidence="1">Uncharacterized protein</fullName>
    </submittedName>
</protein>
<dbReference type="Proteomes" id="UP000042527">
    <property type="component" value="Unassembled WGS sequence"/>
</dbReference>
<keyword evidence="2" id="KW-1185">Reference proteome</keyword>
<reference evidence="2" key="1">
    <citation type="submission" date="2015-01" db="EMBL/GenBank/DDBJ databases">
        <authorList>
            <person name="Manzoor Shahid"/>
            <person name="Zubair Saima"/>
        </authorList>
    </citation>
    <scope>NUCLEOTIDE SEQUENCE [LARGE SCALE GENOMIC DNA]</scope>
    <source>
        <strain evidence="2">V1</strain>
    </source>
</reference>
<gene>
    <name evidence="1" type="ORF">TPHV1_510005</name>
</gene>
<proteinExistence type="predicted"/>
<accession>A0A0B7GWN6</accession>
<name>A0A0B7GWN6_TREPH</name>
<organism evidence="1 2">
    <name type="scientific">Treponema phagedenis</name>
    <dbReference type="NCBI Taxonomy" id="162"/>
    <lineage>
        <taxon>Bacteria</taxon>
        <taxon>Pseudomonadati</taxon>
        <taxon>Spirochaetota</taxon>
        <taxon>Spirochaetia</taxon>
        <taxon>Spirochaetales</taxon>
        <taxon>Treponemataceae</taxon>
        <taxon>Treponema</taxon>
    </lineage>
</organism>